<dbReference type="InterPro" id="IPR027266">
    <property type="entry name" value="TrmE/GcvT-like"/>
</dbReference>
<dbReference type="Gene3D" id="3.30.1360.120">
    <property type="entry name" value="Probable tRNA modification gtpase trme, domain 1"/>
    <property type="match status" value="1"/>
</dbReference>
<gene>
    <name evidence="5" type="ORF">RIEGSTA812A_PEG_1056</name>
</gene>
<evidence type="ECO:0000256" key="1">
    <source>
        <dbReference type="ARBA" id="ARBA00004173"/>
    </source>
</evidence>
<dbReference type="GO" id="GO:0005739">
    <property type="term" value="C:mitochondrion"/>
    <property type="evidence" value="ECO:0007669"/>
    <property type="project" value="UniProtKB-SubCell"/>
</dbReference>
<dbReference type="AlphaFoldDB" id="A0A484H9R3"/>
<keyword evidence="3" id="KW-0496">Mitochondrion</keyword>
<evidence type="ECO:0000259" key="4">
    <source>
        <dbReference type="Pfam" id="PF25455"/>
    </source>
</evidence>
<proteinExistence type="predicted"/>
<evidence type="ECO:0000256" key="2">
    <source>
        <dbReference type="ARBA" id="ARBA00022946"/>
    </source>
</evidence>
<dbReference type="SUPFAM" id="SSF103025">
    <property type="entry name" value="Folate-binding domain"/>
    <property type="match status" value="1"/>
</dbReference>
<organism evidence="5">
    <name type="scientific">invertebrate metagenome</name>
    <dbReference type="NCBI Taxonomy" id="1711999"/>
    <lineage>
        <taxon>unclassified sequences</taxon>
        <taxon>metagenomes</taxon>
        <taxon>organismal metagenomes</taxon>
    </lineage>
</organism>
<feature type="domain" description="CAF17 C-terminal" evidence="4">
    <location>
        <begin position="225"/>
        <end position="296"/>
    </location>
</feature>
<comment type="subcellular location">
    <subcellularLocation>
        <location evidence="1">Mitochondrion</location>
    </subcellularLocation>
</comment>
<keyword evidence="2" id="KW-0809">Transit peptide</keyword>
<protein>
    <submittedName>
        <fullName evidence="5">Folate-dependent protein for Fe/S cluster synthesis/repair in oxidative stress</fullName>
    </submittedName>
</protein>
<sequence>MAMISFCFLPQRAVLSISGKERKSFLQGLIANNVEKVSASSVIHTALLTPQGKFLYEFFIVEVGESLLLETESDRLEDLKSHLARFQLRAQIILTMENDMVVAVAFGEGVAAALNLMTTAPVRRMAGRSVAYIDPRRPEVGIRLVGEQEILVRILHSINSNEVSETDYDRLRLKNGLPDGSRDLVVGRSGLLEYGFEELNGVDFSKGCYVGQEVVSRSKYRGLVKKRLVPVSIDGPVPTPGTPLLFGQREAGEMRSAVEGIGLALLRLESLVQSQRACQSFRAGTTHLTPCLPAWLVLPDLSKGRRQVI</sequence>
<dbReference type="InterPro" id="IPR045179">
    <property type="entry name" value="YgfZ/GcvT"/>
</dbReference>
<dbReference type="PANTHER" id="PTHR22602:SF0">
    <property type="entry name" value="TRANSFERASE CAF17, MITOCHONDRIAL-RELATED"/>
    <property type="match status" value="1"/>
</dbReference>
<reference evidence="5" key="1">
    <citation type="submission" date="2018-10" db="EMBL/GenBank/DDBJ databases">
        <authorList>
            <person name="Gruber-Vodicka H."/>
            <person name="Jaeckle O."/>
        </authorList>
    </citation>
    <scope>NUCLEOTIDE SEQUENCE</scope>
</reference>
<dbReference type="GO" id="GO:0016226">
    <property type="term" value="P:iron-sulfur cluster assembly"/>
    <property type="evidence" value="ECO:0007669"/>
    <property type="project" value="TreeGrafter"/>
</dbReference>
<name>A0A484H9R3_9ZZZZ</name>
<evidence type="ECO:0000256" key="3">
    <source>
        <dbReference type="ARBA" id="ARBA00023128"/>
    </source>
</evidence>
<dbReference type="EMBL" id="LR026963">
    <property type="protein sequence ID" value="VBB69583.1"/>
    <property type="molecule type" value="Genomic_DNA"/>
</dbReference>
<accession>A0A484H9R3</accession>
<dbReference type="Pfam" id="PF25455">
    <property type="entry name" value="Beta-barrel_CAF17_C"/>
    <property type="match status" value="1"/>
</dbReference>
<evidence type="ECO:0000313" key="5">
    <source>
        <dbReference type="EMBL" id="VBB69583.1"/>
    </source>
</evidence>
<dbReference type="InterPro" id="IPR017703">
    <property type="entry name" value="YgfZ/GCV_T_CS"/>
</dbReference>
<dbReference type="NCBIfam" id="TIGR03317">
    <property type="entry name" value="ygfZ_signature"/>
    <property type="match status" value="1"/>
</dbReference>
<dbReference type="PANTHER" id="PTHR22602">
    <property type="entry name" value="TRANSFERASE CAF17, MITOCHONDRIAL-RELATED"/>
    <property type="match status" value="1"/>
</dbReference>
<dbReference type="InterPro" id="IPR057460">
    <property type="entry name" value="CAF17_C"/>
</dbReference>